<evidence type="ECO:0000313" key="5">
    <source>
        <dbReference type="EMBL" id="PHH78615.1"/>
    </source>
</evidence>
<dbReference type="OrthoDB" id="4500971at2759"/>
<comment type="similarity">
    <text evidence="2">Belongs to the cerato-ulmin hydrophobin family.</text>
</comment>
<dbReference type="InterPro" id="IPR010636">
    <property type="entry name" value="Class_II_hydrophobin"/>
</dbReference>
<dbReference type="InterPro" id="IPR036686">
    <property type="entry name" value="Class_II_Hydrophobin_sf"/>
</dbReference>
<dbReference type="Proteomes" id="UP000226431">
    <property type="component" value="Unassembled WGS sequence"/>
</dbReference>
<evidence type="ECO:0000256" key="3">
    <source>
        <dbReference type="ARBA" id="ARBA00023157"/>
    </source>
</evidence>
<keyword evidence="6" id="KW-1185">Reference proteome</keyword>
<dbReference type="SUPFAM" id="SSF101751">
    <property type="entry name" value="Hydrophobin II, HfbII"/>
    <property type="match status" value="1"/>
</dbReference>
<feature type="signal peptide" evidence="4">
    <location>
        <begin position="1"/>
        <end position="15"/>
    </location>
</feature>
<dbReference type="GO" id="GO:0005576">
    <property type="term" value="C:extracellular region"/>
    <property type="evidence" value="ECO:0007669"/>
    <property type="project" value="InterPro"/>
</dbReference>
<dbReference type="AlphaFoldDB" id="A0A2C5Z9S0"/>
<sequence>MKFVIFAMGFAGALAAPSTAVRSRAICPNGLLYSVPQCCTTGLLGLADLDCKSPLTTPINSITFHAICAAQGAKAACCSIPVAGLALLCENP</sequence>
<keyword evidence="3" id="KW-1015">Disulfide bond</keyword>
<reference evidence="5 6" key="1">
    <citation type="submission" date="2017-06" db="EMBL/GenBank/DDBJ databases">
        <title>Ant-infecting Ophiocordyceps genomes reveal a high diversity of potential behavioral manipulation genes and a possible major role for enterotoxins.</title>
        <authorList>
            <person name="De Bekker C."/>
            <person name="Evans H.C."/>
            <person name="Brachmann A."/>
            <person name="Hughes D.P."/>
        </authorList>
    </citation>
    <scope>NUCLEOTIDE SEQUENCE [LARGE SCALE GENOMIC DNA]</scope>
    <source>
        <strain evidence="5 6">Map16</strain>
    </source>
</reference>
<evidence type="ECO:0008006" key="7">
    <source>
        <dbReference type="Google" id="ProtNLM"/>
    </source>
</evidence>
<name>A0A2C5Z9S0_9HYPO</name>
<dbReference type="Gene3D" id="3.20.120.10">
    <property type="entry name" value="Hydrophobin"/>
    <property type="match status" value="1"/>
</dbReference>
<comment type="subcellular location">
    <subcellularLocation>
        <location evidence="1">Cell envelope</location>
    </subcellularLocation>
</comment>
<dbReference type="PANTHER" id="PTHR42341">
    <property type="entry name" value="HYDROPHOBIN"/>
    <property type="match status" value="1"/>
</dbReference>
<evidence type="ECO:0000256" key="1">
    <source>
        <dbReference type="ARBA" id="ARBA00004196"/>
    </source>
</evidence>
<accession>A0A2C5Z9S0</accession>
<keyword evidence="4" id="KW-0732">Signal</keyword>
<evidence type="ECO:0000313" key="6">
    <source>
        <dbReference type="Proteomes" id="UP000226431"/>
    </source>
</evidence>
<feature type="chain" id="PRO_5012744909" description="Hydrophobin" evidence="4">
    <location>
        <begin position="16"/>
        <end position="92"/>
    </location>
</feature>
<dbReference type="EMBL" id="NJES01000073">
    <property type="protein sequence ID" value="PHH78615.1"/>
    <property type="molecule type" value="Genomic_DNA"/>
</dbReference>
<evidence type="ECO:0000256" key="2">
    <source>
        <dbReference type="ARBA" id="ARBA00009576"/>
    </source>
</evidence>
<dbReference type="STRING" id="2004952.A0A2C5Z9S0"/>
<organism evidence="5 6">
    <name type="scientific">Ophiocordyceps camponoti-rufipedis</name>
    <dbReference type="NCBI Taxonomy" id="2004952"/>
    <lineage>
        <taxon>Eukaryota</taxon>
        <taxon>Fungi</taxon>
        <taxon>Dikarya</taxon>
        <taxon>Ascomycota</taxon>
        <taxon>Pezizomycotina</taxon>
        <taxon>Sordariomycetes</taxon>
        <taxon>Hypocreomycetidae</taxon>
        <taxon>Hypocreales</taxon>
        <taxon>Ophiocordycipitaceae</taxon>
        <taxon>Ophiocordyceps</taxon>
    </lineage>
</organism>
<comment type="caution">
    <text evidence="5">The sequence shown here is derived from an EMBL/GenBank/DDBJ whole genome shotgun (WGS) entry which is preliminary data.</text>
</comment>
<proteinExistence type="inferred from homology"/>
<protein>
    <recommendedName>
        <fullName evidence="7">Hydrophobin</fullName>
    </recommendedName>
</protein>
<gene>
    <name evidence="5" type="ORF">CDD80_6586</name>
</gene>
<evidence type="ECO:0000256" key="4">
    <source>
        <dbReference type="SAM" id="SignalP"/>
    </source>
</evidence>
<dbReference type="PANTHER" id="PTHR42341:SF1">
    <property type="entry name" value="HYDROPHOBIN"/>
    <property type="match status" value="1"/>
</dbReference>
<dbReference type="Pfam" id="PF06766">
    <property type="entry name" value="Hydrophobin_2"/>
    <property type="match status" value="1"/>
</dbReference>
<dbReference type="CDD" id="cd23508">
    <property type="entry name" value="hydrophobin_II"/>
    <property type="match status" value="1"/>
</dbReference>